<gene>
    <name evidence="1" type="ORF">CTA1_1527</name>
</gene>
<dbReference type="EMBL" id="PJEX01000387">
    <property type="protein sequence ID" value="TKW50523.1"/>
    <property type="molecule type" value="Genomic_DNA"/>
</dbReference>
<accession>A0A4U6X690</accession>
<keyword evidence="2" id="KW-1185">Reference proteome</keyword>
<comment type="caution">
    <text evidence="1">The sequence shown here is derived from an EMBL/GenBank/DDBJ whole genome shotgun (WGS) entry which is preliminary data.</text>
</comment>
<proteinExistence type="predicted"/>
<dbReference type="Proteomes" id="UP000310108">
    <property type="component" value="Unassembled WGS sequence"/>
</dbReference>
<evidence type="ECO:0000313" key="2">
    <source>
        <dbReference type="Proteomes" id="UP000310108"/>
    </source>
</evidence>
<sequence length="206" mass="22747">MCASRRFSYWPGLSVWHHYEAHSTCNAPSALPKNPFSRRSDAEIVVAEAQYTEDYHIFQLSCYTQSPTMMEAVKTAAATAATAAAAAAGNNACRRETAPSPMSRVRSLLLVPFSLMETAKTRTQTMRSNTSSVVDQHLDGIRECGYGSTIENDGEPAYHRGCPAPRRSFRLVEEYKLTGSYRCVAQHGFIQTSSLEKSARSSRDHG</sequence>
<organism evidence="1 2">
    <name type="scientific">Colletotrichum tanaceti</name>
    <dbReference type="NCBI Taxonomy" id="1306861"/>
    <lineage>
        <taxon>Eukaryota</taxon>
        <taxon>Fungi</taxon>
        <taxon>Dikarya</taxon>
        <taxon>Ascomycota</taxon>
        <taxon>Pezizomycotina</taxon>
        <taxon>Sordariomycetes</taxon>
        <taxon>Hypocreomycetidae</taxon>
        <taxon>Glomerellales</taxon>
        <taxon>Glomerellaceae</taxon>
        <taxon>Colletotrichum</taxon>
        <taxon>Colletotrichum destructivum species complex</taxon>
    </lineage>
</organism>
<protein>
    <submittedName>
        <fullName evidence="1">Uncharacterized protein</fullName>
    </submittedName>
</protein>
<evidence type="ECO:0000313" key="1">
    <source>
        <dbReference type="EMBL" id="TKW50523.1"/>
    </source>
</evidence>
<name>A0A4U6X690_9PEZI</name>
<dbReference type="AlphaFoldDB" id="A0A4U6X690"/>
<reference evidence="1 2" key="1">
    <citation type="journal article" date="2019" name="PLoS ONE">
        <title>Comparative genome analysis indicates high evolutionary potential of pathogenicity genes in Colletotrichum tanaceti.</title>
        <authorList>
            <person name="Lelwala R.V."/>
            <person name="Korhonen P.K."/>
            <person name="Young N.D."/>
            <person name="Scott J.B."/>
            <person name="Ades P.A."/>
            <person name="Gasser R.B."/>
            <person name="Taylor P.W.J."/>
        </authorList>
    </citation>
    <scope>NUCLEOTIDE SEQUENCE [LARGE SCALE GENOMIC DNA]</scope>
    <source>
        <strain evidence="1">BRIP57314</strain>
    </source>
</reference>